<dbReference type="EMBL" id="CP071517">
    <property type="protein sequence ID" value="QSX74082.1"/>
    <property type="molecule type" value="Genomic_DNA"/>
</dbReference>
<gene>
    <name evidence="2" type="ORF">HIV01_012770</name>
</gene>
<sequence length="310" mass="34329">MHPKLLMLALLAAAPAYADDGKPIVNEHVLSAGGNTLHVEVVETTDPARIDELQRWLAEAAGATLTPFGRYPLADATVRITQIDRDDDSPVPWGQTQRGDDVSVLLFVRRDASLAELRADWTAVHELSHLFHPYLGREGRWLAEGLASYYQNVLRARVGLLTPETAWRELDAGFSRGQREDSGMPLDGLGRRGTMRVYWAGAAFWLEADLALRREHRSSLDAVLSKYSRCCLRGTGEVAPEAFMAKLDELAGAEVFLPAYRRYAQSREFPSLVAAYSALGIERGADGLVYSDRADARKLRAAIMRPRAKP</sequence>
<dbReference type="Gene3D" id="1.10.390.10">
    <property type="entry name" value="Neutral Protease Domain 2"/>
    <property type="match status" value="1"/>
</dbReference>
<name>A0ABX7RAR9_9GAMM</name>
<reference evidence="2 3" key="1">
    <citation type="submission" date="2021-02" db="EMBL/GenBank/DDBJ databases">
        <title>Lysobacter arenosi sp. nov., isolated from soil of gangwondo yeongwol, south Korea.</title>
        <authorList>
            <person name="Kim K.R."/>
            <person name="Kim K.H."/>
            <person name="Jeon C.O."/>
        </authorList>
    </citation>
    <scope>NUCLEOTIDE SEQUENCE [LARGE SCALE GENOMIC DNA]</scope>
    <source>
        <strain evidence="2 3">R7</strain>
    </source>
</reference>
<dbReference type="Proteomes" id="UP000663400">
    <property type="component" value="Chromosome"/>
</dbReference>
<protein>
    <recommendedName>
        <fullName evidence="4">Peptidase M61 catalytic domain-containing protein</fullName>
    </recommendedName>
</protein>
<keyword evidence="3" id="KW-1185">Reference proteome</keyword>
<evidence type="ECO:0008006" key="4">
    <source>
        <dbReference type="Google" id="ProtNLM"/>
    </source>
</evidence>
<dbReference type="InterPro" id="IPR027268">
    <property type="entry name" value="Peptidase_M4/M1_CTD_sf"/>
</dbReference>
<evidence type="ECO:0000256" key="1">
    <source>
        <dbReference type="SAM" id="SignalP"/>
    </source>
</evidence>
<accession>A0ABX7RAR9</accession>
<evidence type="ECO:0000313" key="3">
    <source>
        <dbReference type="Proteomes" id="UP000663400"/>
    </source>
</evidence>
<feature type="chain" id="PRO_5047545902" description="Peptidase M61 catalytic domain-containing protein" evidence="1">
    <location>
        <begin position="19"/>
        <end position="310"/>
    </location>
</feature>
<dbReference type="RefSeq" id="WP_200607666.1">
    <property type="nucleotide sequence ID" value="NZ_CP071517.1"/>
</dbReference>
<organism evidence="2 3">
    <name type="scientific">Lysobacter arenosi</name>
    <dbReference type="NCBI Taxonomy" id="2795387"/>
    <lineage>
        <taxon>Bacteria</taxon>
        <taxon>Pseudomonadati</taxon>
        <taxon>Pseudomonadota</taxon>
        <taxon>Gammaproteobacteria</taxon>
        <taxon>Lysobacterales</taxon>
        <taxon>Lysobacteraceae</taxon>
        <taxon>Lysobacter</taxon>
    </lineage>
</organism>
<evidence type="ECO:0000313" key="2">
    <source>
        <dbReference type="EMBL" id="QSX74082.1"/>
    </source>
</evidence>
<proteinExistence type="predicted"/>
<feature type="signal peptide" evidence="1">
    <location>
        <begin position="1"/>
        <end position="18"/>
    </location>
</feature>
<keyword evidence="1" id="KW-0732">Signal</keyword>